<evidence type="ECO:0000256" key="1">
    <source>
        <dbReference type="ARBA" id="ARBA00022692"/>
    </source>
</evidence>
<evidence type="ECO:0000256" key="4">
    <source>
        <dbReference type="SAM" id="Phobius"/>
    </source>
</evidence>
<dbReference type="GO" id="GO:0022857">
    <property type="term" value="F:transmembrane transporter activity"/>
    <property type="evidence" value="ECO:0007669"/>
    <property type="project" value="InterPro"/>
</dbReference>
<feature type="transmembrane region" description="Helical" evidence="4">
    <location>
        <begin position="302"/>
        <end position="324"/>
    </location>
</feature>
<dbReference type="InterPro" id="IPR036259">
    <property type="entry name" value="MFS_trans_sf"/>
</dbReference>
<feature type="transmembrane region" description="Helical" evidence="4">
    <location>
        <begin position="336"/>
        <end position="359"/>
    </location>
</feature>
<dbReference type="AlphaFoldDB" id="A0A0F5FYD7"/>
<feature type="domain" description="Major facilitator superfamily (MFS) profile" evidence="5">
    <location>
        <begin position="213"/>
        <end position="403"/>
    </location>
</feature>
<feature type="transmembrane region" description="Helical" evidence="4">
    <location>
        <begin position="167"/>
        <end position="188"/>
    </location>
</feature>
<comment type="caution">
    <text evidence="6">The sequence shown here is derived from an EMBL/GenBank/DDBJ whole genome shotgun (WGS) entry which is preliminary data.</text>
</comment>
<reference evidence="6 7" key="1">
    <citation type="submission" date="2015-03" db="EMBL/GenBank/DDBJ databases">
        <authorList>
            <person name="Hassan Y.I."/>
            <person name="Lepp D."/>
            <person name="Li X.-Z."/>
            <person name="Zhou T."/>
        </authorList>
    </citation>
    <scope>NUCLEOTIDE SEQUENCE [LARGE SCALE GENOMIC DNA]</scope>
    <source>
        <strain evidence="6 7">BD-c194</strain>
    </source>
</reference>
<feature type="transmembrane region" description="Helical" evidence="4">
    <location>
        <begin position="365"/>
        <end position="385"/>
    </location>
</feature>
<dbReference type="Pfam" id="PF07690">
    <property type="entry name" value="MFS_1"/>
    <property type="match status" value="1"/>
</dbReference>
<keyword evidence="7" id="KW-1185">Reference proteome</keyword>
<dbReference type="Gene3D" id="1.20.1250.20">
    <property type="entry name" value="MFS general substrate transporter like domains"/>
    <property type="match status" value="2"/>
</dbReference>
<evidence type="ECO:0000313" key="7">
    <source>
        <dbReference type="Proteomes" id="UP000033632"/>
    </source>
</evidence>
<dbReference type="STRING" id="443610.VE25_01180"/>
<feature type="transmembrane region" description="Helical" evidence="4">
    <location>
        <begin position="248"/>
        <end position="267"/>
    </location>
</feature>
<sequence>MSNPYSEIFRAPGAKGFASAGFLARLPLAMTTMGIVAMLSQTHGEYWLAGAVAATFALTNAFVAPQISRLVDRFGQSRVLVPATTLAVAAFVALLVATYLRWPNWTLFASAVLAGSLPSMPAMVRARWTEIYRDTPLLRTAFAFESVADELVYIVGSVMSVGLSVTLFPEAGVLISTVSLAIGSTLFVMQKSTEPRIQPVARRQGRSAIFLRPVQIVTLTLIAVGTIFGTAEVTVIALTEAWGTPASASLVLGSYAVGSFIVGLVYGALKLTMPLARQFLIAVAIVAATTIPLLFIPNVPLLALLLLLSGVAISPTFITAFGLVEELVPAGKLTEGMTWVITGIAIGMAIGSFTSGWVVDQYGAASGFWVSVAAGGIAFLVALLGQVSLKGAHRREAADLAAA</sequence>
<feature type="transmembrane region" description="Helical" evidence="4">
    <location>
        <begin position="209"/>
        <end position="228"/>
    </location>
</feature>
<feature type="transmembrane region" description="Helical" evidence="4">
    <location>
        <begin position="279"/>
        <end position="296"/>
    </location>
</feature>
<dbReference type="PANTHER" id="PTHR23542:SF1">
    <property type="entry name" value="MAJOR FACILITATOR SUPERFAMILY (MFS) PROFILE DOMAIN-CONTAINING PROTEIN"/>
    <property type="match status" value="1"/>
</dbReference>
<feature type="transmembrane region" description="Helical" evidence="4">
    <location>
        <begin position="20"/>
        <end position="40"/>
    </location>
</feature>
<dbReference type="Proteomes" id="UP000033632">
    <property type="component" value="Unassembled WGS sequence"/>
</dbReference>
<dbReference type="PROSITE" id="PS50850">
    <property type="entry name" value="MFS"/>
    <property type="match status" value="1"/>
</dbReference>
<feature type="transmembrane region" description="Helical" evidence="4">
    <location>
        <begin position="105"/>
        <end position="124"/>
    </location>
</feature>
<proteinExistence type="predicted"/>
<gene>
    <name evidence="6" type="ORF">VE25_01180</name>
</gene>
<keyword evidence="3 4" id="KW-0472">Membrane</keyword>
<accession>A0A0F5FYD7</accession>
<dbReference type="SUPFAM" id="SSF103473">
    <property type="entry name" value="MFS general substrate transporter"/>
    <property type="match status" value="1"/>
</dbReference>
<protein>
    <submittedName>
        <fullName evidence="6">MFS transporter</fullName>
    </submittedName>
</protein>
<organism evidence="6 7">
    <name type="scientific">Devosia geojensis</name>
    <dbReference type="NCBI Taxonomy" id="443610"/>
    <lineage>
        <taxon>Bacteria</taxon>
        <taxon>Pseudomonadati</taxon>
        <taxon>Pseudomonadota</taxon>
        <taxon>Alphaproteobacteria</taxon>
        <taxon>Hyphomicrobiales</taxon>
        <taxon>Devosiaceae</taxon>
        <taxon>Devosia</taxon>
    </lineage>
</organism>
<feature type="transmembrane region" description="Helical" evidence="4">
    <location>
        <begin position="79"/>
        <end position="99"/>
    </location>
</feature>
<dbReference type="PANTHER" id="PTHR23542">
    <property type="match status" value="1"/>
</dbReference>
<evidence type="ECO:0000313" key="6">
    <source>
        <dbReference type="EMBL" id="KKB13560.1"/>
    </source>
</evidence>
<feature type="transmembrane region" description="Helical" evidence="4">
    <location>
        <begin position="46"/>
        <end position="67"/>
    </location>
</feature>
<keyword evidence="2 4" id="KW-1133">Transmembrane helix</keyword>
<dbReference type="RefSeq" id="WP_046106753.1">
    <property type="nucleotide sequence ID" value="NZ_JZEX01000022.1"/>
</dbReference>
<name>A0A0F5FYD7_9HYPH</name>
<dbReference type="EMBL" id="JZEX01000022">
    <property type="protein sequence ID" value="KKB13560.1"/>
    <property type="molecule type" value="Genomic_DNA"/>
</dbReference>
<dbReference type="InterPro" id="IPR011701">
    <property type="entry name" value="MFS"/>
</dbReference>
<dbReference type="InterPro" id="IPR020846">
    <property type="entry name" value="MFS_dom"/>
</dbReference>
<evidence type="ECO:0000256" key="2">
    <source>
        <dbReference type="ARBA" id="ARBA00022989"/>
    </source>
</evidence>
<dbReference type="PATRIC" id="fig|443610.3.peg.2696"/>
<evidence type="ECO:0000256" key="3">
    <source>
        <dbReference type="ARBA" id="ARBA00023136"/>
    </source>
</evidence>
<evidence type="ECO:0000259" key="5">
    <source>
        <dbReference type="PROSITE" id="PS50850"/>
    </source>
</evidence>
<keyword evidence="1 4" id="KW-0812">Transmembrane</keyword>
<dbReference type="OrthoDB" id="9180256at2"/>